<dbReference type="SUPFAM" id="SSF53474">
    <property type="entry name" value="alpha/beta-Hydrolases"/>
    <property type="match status" value="1"/>
</dbReference>
<dbReference type="Pfam" id="PF07859">
    <property type="entry name" value="Abhydrolase_3"/>
    <property type="match status" value="1"/>
</dbReference>
<sequence length="338" mass="36827">MNRIFRNGPLLCVTAMMALFSSCVSTIKLKDAQRETVSLEAQEYYQKHKAVRLPALGITETIAAGIAAYDARKHAPEVNLYLEQHKLAVDRETIAGVPVAVITPSGGSRDDVLGLYIHGGGFIAGEPVDYFVLHMARLLGISIVSIDYSLSPRAQFPEALDECFRVYQALVSAPESGRIIVFGVSAGGNLVLTTLLKAREAALPYPAAAVLCTPWADLTGSGDSYVANDGRDILAWNNSVEKTVLAYIGKREDFTNPLISPIYADYPRDFPPCFITTGTRDLLLSDALRLRVLLKESGVPVQLAVYEGMWHGFNTVPDIPEGESCNQEILDFLYSLGL</sequence>
<accession>A0A7T7XLW8</accession>
<comment type="similarity">
    <text evidence="1">Belongs to the 'GDXG' lipolytic enzyme family.</text>
</comment>
<name>A0A7T7XLW8_9SPIR</name>
<evidence type="ECO:0000256" key="1">
    <source>
        <dbReference type="ARBA" id="ARBA00010515"/>
    </source>
</evidence>
<dbReference type="Gene3D" id="3.40.50.1820">
    <property type="entry name" value="alpha/beta hydrolase"/>
    <property type="match status" value="1"/>
</dbReference>
<dbReference type="Proteomes" id="UP000595917">
    <property type="component" value="Chromosome"/>
</dbReference>
<reference evidence="4" key="1">
    <citation type="submission" date="2021-01" db="EMBL/GenBank/DDBJ databases">
        <title>Description of Breznakiella homolactica.</title>
        <authorList>
            <person name="Song Y."/>
            <person name="Brune A."/>
        </authorList>
    </citation>
    <scope>NUCLEOTIDE SEQUENCE</scope>
    <source>
        <strain evidence="4">RmG30</strain>
    </source>
</reference>
<dbReference type="InterPro" id="IPR013094">
    <property type="entry name" value="AB_hydrolase_3"/>
</dbReference>
<dbReference type="RefSeq" id="WP_215626111.1">
    <property type="nucleotide sequence ID" value="NZ_CP067089.2"/>
</dbReference>
<dbReference type="PROSITE" id="PS51257">
    <property type="entry name" value="PROKAR_LIPOPROTEIN"/>
    <property type="match status" value="1"/>
</dbReference>
<dbReference type="EMBL" id="CP067089">
    <property type="protein sequence ID" value="QQO08805.1"/>
    <property type="molecule type" value="Genomic_DNA"/>
</dbReference>
<keyword evidence="2 4" id="KW-0378">Hydrolase</keyword>
<dbReference type="InterPro" id="IPR029058">
    <property type="entry name" value="AB_hydrolase_fold"/>
</dbReference>
<dbReference type="AlphaFoldDB" id="A0A7T7XLW8"/>
<evidence type="ECO:0000313" key="4">
    <source>
        <dbReference type="EMBL" id="QQO08805.1"/>
    </source>
</evidence>
<dbReference type="PANTHER" id="PTHR48081">
    <property type="entry name" value="AB HYDROLASE SUPERFAMILY PROTEIN C4A8.06C"/>
    <property type="match status" value="1"/>
</dbReference>
<dbReference type="PANTHER" id="PTHR48081:SF30">
    <property type="entry name" value="ACETYL-HYDROLASE LIPR-RELATED"/>
    <property type="match status" value="1"/>
</dbReference>
<dbReference type="KEGG" id="bhc:JFL75_18030"/>
<gene>
    <name evidence="4" type="ORF">JFL75_18030</name>
</gene>
<evidence type="ECO:0000256" key="2">
    <source>
        <dbReference type="ARBA" id="ARBA00022801"/>
    </source>
</evidence>
<organism evidence="4 5">
    <name type="scientific">Breznakiella homolactica</name>
    <dbReference type="NCBI Taxonomy" id="2798577"/>
    <lineage>
        <taxon>Bacteria</taxon>
        <taxon>Pseudomonadati</taxon>
        <taxon>Spirochaetota</taxon>
        <taxon>Spirochaetia</taxon>
        <taxon>Spirochaetales</taxon>
        <taxon>Breznakiellaceae</taxon>
        <taxon>Breznakiella</taxon>
    </lineage>
</organism>
<evidence type="ECO:0000259" key="3">
    <source>
        <dbReference type="Pfam" id="PF07859"/>
    </source>
</evidence>
<feature type="domain" description="Alpha/beta hydrolase fold-3" evidence="3">
    <location>
        <begin position="115"/>
        <end position="313"/>
    </location>
</feature>
<proteinExistence type="inferred from homology"/>
<evidence type="ECO:0000313" key="5">
    <source>
        <dbReference type="Proteomes" id="UP000595917"/>
    </source>
</evidence>
<dbReference type="GO" id="GO:0004806">
    <property type="term" value="F:triacylglycerol lipase activity"/>
    <property type="evidence" value="ECO:0007669"/>
    <property type="project" value="TreeGrafter"/>
</dbReference>
<protein>
    <submittedName>
        <fullName evidence="4">Alpha/beta hydrolase</fullName>
    </submittedName>
</protein>
<dbReference type="InterPro" id="IPR050300">
    <property type="entry name" value="GDXG_lipolytic_enzyme"/>
</dbReference>
<keyword evidence="5" id="KW-1185">Reference proteome</keyword>